<comment type="caution">
    <text evidence="1">The sequence shown here is derived from an EMBL/GenBank/DDBJ whole genome shotgun (WGS) entry which is preliminary data.</text>
</comment>
<protein>
    <submittedName>
        <fullName evidence="1">Uncharacterized protein</fullName>
    </submittedName>
</protein>
<name>A0A833X714_JUGRE</name>
<evidence type="ECO:0000313" key="2">
    <source>
        <dbReference type="Proteomes" id="UP000619265"/>
    </source>
</evidence>
<sequence>MKYKPPRNELSGFRCDLKRLDLEPIPGSSGYDLARTHVELTGAVCERRTVVVDVANKTAAAIAFDLGPLPLDPPVIDGLEEGSDLVLLLEPEFGVVDTREGKRTLVSGLEVEVRWEEMHCAKVEVGPALRAAVDGSH</sequence>
<dbReference type="Proteomes" id="UP000619265">
    <property type="component" value="Unassembled WGS sequence"/>
</dbReference>
<reference evidence="1" key="1">
    <citation type="submission" date="2015-10" db="EMBL/GenBank/DDBJ databases">
        <authorList>
            <person name="Martinez-Garcia P.J."/>
            <person name="Crepeau M.W."/>
            <person name="Puiu D."/>
            <person name="Gonzalez-Ibeas D."/>
            <person name="Whalen J."/>
            <person name="Stevens K."/>
            <person name="Paul R."/>
            <person name="Butterfield T."/>
            <person name="Britton M."/>
            <person name="Reagan R."/>
            <person name="Chakraborty S."/>
            <person name="Walawage S.L."/>
            <person name="Vasquez-Gross H.A."/>
            <person name="Cardeno C."/>
            <person name="Famula R."/>
            <person name="Pratt K."/>
            <person name="Kuruganti S."/>
            <person name="Aradhya M.K."/>
            <person name="Leslie C.A."/>
            <person name="Dandekar A.M."/>
            <person name="Salzberg S.L."/>
            <person name="Wegrzyn J.L."/>
            <person name="Langley C.H."/>
            <person name="Neale D.B."/>
        </authorList>
    </citation>
    <scope>NUCLEOTIDE SEQUENCE</scope>
    <source>
        <tissue evidence="1">Leaves</tissue>
    </source>
</reference>
<accession>A0A833X714</accession>
<organism evidence="1 2">
    <name type="scientific">Juglans regia</name>
    <name type="common">English walnut</name>
    <dbReference type="NCBI Taxonomy" id="51240"/>
    <lineage>
        <taxon>Eukaryota</taxon>
        <taxon>Viridiplantae</taxon>
        <taxon>Streptophyta</taxon>
        <taxon>Embryophyta</taxon>
        <taxon>Tracheophyta</taxon>
        <taxon>Spermatophyta</taxon>
        <taxon>Magnoliopsida</taxon>
        <taxon>eudicotyledons</taxon>
        <taxon>Gunneridae</taxon>
        <taxon>Pentapetalae</taxon>
        <taxon>rosids</taxon>
        <taxon>fabids</taxon>
        <taxon>Fagales</taxon>
        <taxon>Juglandaceae</taxon>
        <taxon>Juglans</taxon>
    </lineage>
</organism>
<gene>
    <name evidence="1" type="ORF">F2P56_018900</name>
</gene>
<reference evidence="1" key="2">
    <citation type="submission" date="2020-03" db="EMBL/GenBank/DDBJ databases">
        <title>Walnut 2.0.</title>
        <authorList>
            <person name="Marrano A."/>
            <person name="Britton M."/>
            <person name="Zimin A.V."/>
            <person name="Zaini P.A."/>
            <person name="Workman R."/>
            <person name="Puiu D."/>
            <person name="Bianco L."/>
            <person name="Allen B.J."/>
            <person name="Troggio M."/>
            <person name="Leslie C.A."/>
            <person name="Timp W."/>
            <person name="Dendekar A."/>
            <person name="Salzberg S.L."/>
            <person name="Neale D.B."/>
        </authorList>
    </citation>
    <scope>NUCLEOTIDE SEQUENCE</scope>
    <source>
        <tissue evidence="1">Leaves</tissue>
    </source>
</reference>
<dbReference type="Gramene" id="Jr08_16620_p2">
    <property type="protein sequence ID" value="cds.Jr08_16620_p2"/>
    <property type="gene ID" value="Jr08_16620"/>
</dbReference>
<dbReference type="AlphaFoldDB" id="A0A833X714"/>
<dbReference type="EMBL" id="LIHL02000008">
    <property type="protein sequence ID" value="KAF5462937.1"/>
    <property type="molecule type" value="Genomic_DNA"/>
</dbReference>
<proteinExistence type="predicted"/>
<evidence type="ECO:0000313" key="1">
    <source>
        <dbReference type="EMBL" id="KAF5462937.1"/>
    </source>
</evidence>